<proteinExistence type="predicted"/>
<reference evidence="1" key="1">
    <citation type="submission" date="2020-05" db="EMBL/GenBank/DDBJ databases">
        <authorList>
            <person name="Chiriac C."/>
            <person name="Salcher M."/>
            <person name="Ghai R."/>
            <person name="Kavagutti S V."/>
        </authorList>
    </citation>
    <scope>NUCLEOTIDE SEQUENCE</scope>
</reference>
<dbReference type="PANTHER" id="PTHR42779:SF1">
    <property type="entry name" value="PROTEIN YNJB"/>
    <property type="match status" value="1"/>
</dbReference>
<dbReference type="PANTHER" id="PTHR42779">
    <property type="entry name" value="PROTEIN YNJB"/>
    <property type="match status" value="1"/>
</dbReference>
<name>A0A6J7I271_9ZZZZ</name>
<evidence type="ECO:0000313" key="1">
    <source>
        <dbReference type="EMBL" id="CAB4924852.1"/>
    </source>
</evidence>
<sequence>MVANLALSPEQQLAKATPEVWGQFTVLDIDRLPDDARARFEALPSSTVLPSYEELSANAHPELSADWVSPVDEGWRRSVLAGQ</sequence>
<accession>A0A6J7I271</accession>
<dbReference type="EMBL" id="CAFBLX010000402">
    <property type="protein sequence ID" value="CAB4924852.1"/>
    <property type="molecule type" value="Genomic_DNA"/>
</dbReference>
<dbReference type="AlphaFoldDB" id="A0A6J7I271"/>
<organism evidence="1">
    <name type="scientific">freshwater metagenome</name>
    <dbReference type="NCBI Taxonomy" id="449393"/>
    <lineage>
        <taxon>unclassified sequences</taxon>
        <taxon>metagenomes</taxon>
        <taxon>ecological metagenomes</taxon>
    </lineage>
</organism>
<gene>
    <name evidence="1" type="ORF">UFOPK3472_03773</name>
</gene>
<protein>
    <submittedName>
        <fullName evidence="1">Unannotated protein</fullName>
    </submittedName>
</protein>